<dbReference type="AlphaFoldDB" id="A0A330HR83"/>
<evidence type="ECO:0000313" key="2">
    <source>
        <dbReference type="EMBL" id="RAZ91236.1"/>
    </source>
</evidence>
<evidence type="ECO:0000313" key="3">
    <source>
        <dbReference type="Proteomes" id="UP000251558"/>
    </source>
</evidence>
<name>A0A330HR83_9HYPH</name>
<reference evidence="3" key="1">
    <citation type="submission" date="2018-06" db="EMBL/GenBank/DDBJ databases">
        <authorList>
            <person name="Helene L.C."/>
            <person name="Dall'Agnol R."/>
            <person name="Delamuta J.R."/>
            <person name="Hungria M."/>
        </authorList>
    </citation>
    <scope>NUCLEOTIDE SEQUENCE [LARGE SCALE GENOMIC DNA]</scope>
    <source>
        <strain evidence="3">AC99b</strain>
    </source>
</reference>
<protein>
    <submittedName>
        <fullName evidence="2">Uncharacterized protein</fullName>
    </submittedName>
</protein>
<keyword evidence="1" id="KW-0472">Membrane</keyword>
<reference evidence="2 3" key="2">
    <citation type="submission" date="2018-07" db="EMBL/GenBank/DDBJ databases">
        <title>Diversity of Mesorhizobium strains in Brazil.</title>
        <authorList>
            <person name="Helene L.C.F."/>
            <person name="Dall'Agnol R."/>
            <person name="Delamuta J.R.M."/>
            <person name="Hungria M."/>
        </authorList>
    </citation>
    <scope>NUCLEOTIDE SEQUENCE [LARGE SCALE GENOMIC DNA]</scope>
    <source>
        <strain evidence="2 3">AC99b</strain>
    </source>
</reference>
<keyword evidence="1" id="KW-0812">Transmembrane</keyword>
<comment type="caution">
    <text evidence="2">The sequence shown here is derived from an EMBL/GenBank/DDBJ whole genome shotgun (WGS) entry which is preliminary data.</text>
</comment>
<organism evidence="2 3">
    <name type="scientific">Mesorhizobium hawassense</name>
    <dbReference type="NCBI Taxonomy" id="1209954"/>
    <lineage>
        <taxon>Bacteria</taxon>
        <taxon>Pseudomonadati</taxon>
        <taxon>Pseudomonadota</taxon>
        <taxon>Alphaproteobacteria</taxon>
        <taxon>Hyphomicrobiales</taxon>
        <taxon>Phyllobacteriaceae</taxon>
        <taxon>Mesorhizobium</taxon>
    </lineage>
</organism>
<gene>
    <name evidence="2" type="ORF">DPM33_07935</name>
</gene>
<proteinExistence type="predicted"/>
<dbReference type="EMBL" id="QMBP01000003">
    <property type="protein sequence ID" value="RAZ91236.1"/>
    <property type="molecule type" value="Genomic_DNA"/>
</dbReference>
<keyword evidence="1" id="KW-1133">Transmembrane helix</keyword>
<accession>A0A330HR83</accession>
<dbReference type="OrthoDB" id="9807249at2"/>
<keyword evidence="3" id="KW-1185">Reference proteome</keyword>
<dbReference type="Proteomes" id="UP000251558">
    <property type="component" value="Unassembled WGS sequence"/>
</dbReference>
<feature type="transmembrane region" description="Helical" evidence="1">
    <location>
        <begin position="44"/>
        <end position="62"/>
    </location>
</feature>
<feature type="transmembrane region" description="Helical" evidence="1">
    <location>
        <begin position="20"/>
        <end position="38"/>
    </location>
</feature>
<evidence type="ECO:0000256" key="1">
    <source>
        <dbReference type="SAM" id="Phobius"/>
    </source>
</evidence>
<sequence length="67" mass="7757">MSRTVVSKRSYWPRWARRGLMENIATAIIAIGFLMLFQPFALSLYTYSFVTMLTGTVMFIIVSKFPE</sequence>
<dbReference type="RefSeq" id="WP_112096869.1">
    <property type="nucleotide sequence ID" value="NZ_QMBP01000003.1"/>
</dbReference>